<dbReference type="EMBL" id="JASSZA010000016">
    <property type="protein sequence ID" value="KAK2091507.1"/>
    <property type="molecule type" value="Genomic_DNA"/>
</dbReference>
<evidence type="ECO:0000313" key="3">
    <source>
        <dbReference type="Proteomes" id="UP001266305"/>
    </source>
</evidence>
<reference evidence="2 3" key="1">
    <citation type="submission" date="2023-05" db="EMBL/GenBank/DDBJ databases">
        <title>B98-5 Cell Line De Novo Hybrid Assembly: An Optical Mapping Approach.</title>
        <authorList>
            <person name="Kananen K."/>
            <person name="Auerbach J.A."/>
            <person name="Kautto E."/>
            <person name="Blachly J.S."/>
        </authorList>
    </citation>
    <scope>NUCLEOTIDE SEQUENCE [LARGE SCALE GENOMIC DNA]</scope>
    <source>
        <strain evidence="2">B95-8</strain>
        <tissue evidence="2">Cell line</tissue>
    </source>
</reference>
<keyword evidence="3" id="KW-1185">Reference proteome</keyword>
<evidence type="ECO:0000313" key="2">
    <source>
        <dbReference type="EMBL" id="KAK2091507.1"/>
    </source>
</evidence>
<evidence type="ECO:0000256" key="1">
    <source>
        <dbReference type="SAM" id="MobiDB-lite"/>
    </source>
</evidence>
<feature type="region of interest" description="Disordered" evidence="1">
    <location>
        <begin position="69"/>
        <end position="88"/>
    </location>
</feature>
<accession>A0ABQ9U584</accession>
<dbReference type="Proteomes" id="UP001266305">
    <property type="component" value="Unassembled WGS sequence"/>
</dbReference>
<name>A0ABQ9U584_SAGOE</name>
<sequence>MLAAGQDGWLEMPLALETQARQAGWGPSRMSHALPFLQQPGEGCQELVEEEGPQISPLAARGRKKWVEVQNVDQYGNPSRRGKSKQNN</sequence>
<proteinExistence type="predicted"/>
<gene>
    <name evidence="2" type="ORF">P7K49_030791</name>
</gene>
<comment type="caution">
    <text evidence="2">The sequence shown here is derived from an EMBL/GenBank/DDBJ whole genome shotgun (WGS) entry which is preliminary data.</text>
</comment>
<protein>
    <submittedName>
        <fullName evidence="2">Uncharacterized protein</fullName>
    </submittedName>
</protein>
<organism evidence="2 3">
    <name type="scientific">Saguinus oedipus</name>
    <name type="common">Cotton-top tamarin</name>
    <name type="synonym">Oedipomidas oedipus</name>
    <dbReference type="NCBI Taxonomy" id="9490"/>
    <lineage>
        <taxon>Eukaryota</taxon>
        <taxon>Metazoa</taxon>
        <taxon>Chordata</taxon>
        <taxon>Craniata</taxon>
        <taxon>Vertebrata</taxon>
        <taxon>Euteleostomi</taxon>
        <taxon>Mammalia</taxon>
        <taxon>Eutheria</taxon>
        <taxon>Euarchontoglires</taxon>
        <taxon>Primates</taxon>
        <taxon>Haplorrhini</taxon>
        <taxon>Platyrrhini</taxon>
        <taxon>Cebidae</taxon>
        <taxon>Callitrichinae</taxon>
        <taxon>Saguinus</taxon>
    </lineage>
</organism>